<evidence type="ECO:0000313" key="7">
    <source>
        <dbReference type="EMBL" id="KKM55402.1"/>
    </source>
</evidence>
<sequence length="209" mass="23789">MVIREYVGRTERDAIKKAAEDLNVDSDELKIEVITGKSKFFSFGNTVKIRVYLNDMEDNASNRIENFVSGLFATIGVDVSVQTLEDDDKLHVEIISESAGIIIGKRGKTLEALQLITNIIANKDMDKWKKVVLDIENYRDKRENTLTDLAHKVAGKVKKTGRSQYLEPMNPFERRVIHMALQGDSDIFTKSEGLGNLKKVKIYIKRRKN</sequence>
<keyword evidence="2" id="KW-0694">RNA-binding</keyword>
<dbReference type="Pfam" id="PF14804">
    <property type="entry name" value="Jag_N"/>
    <property type="match status" value="1"/>
</dbReference>
<dbReference type="Gene3D" id="3.30.1370.50">
    <property type="entry name" value="R3H-like domain"/>
    <property type="match status" value="1"/>
</dbReference>
<keyword evidence="3" id="KW-0133">Cell shape</keyword>
<dbReference type="HAMAP" id="MF_00867">
    <property type="entry name" value="KhpB"/>
    <property type="match status" value="1"/>
</dbReference>
<evidence type="ECO:0000256" key="1">
    <source>
        <dbReference type="ARBA" id="ARBA00022490"/>
    </source>
</evidence>
<dbReference type="Gene3D" id="3.30.30.80">
    <property type="entry name" value="probable RNA-binding protein from clostridium symbiosum atcc 14940"/>
    <property type="match status" value="1"/>
</dbReference>
<evidence type="ECO:0000256" key="2">
    <source>
        <dbReference type="ARBA" id="ARBA00022884"/>
    </source>
</evidence>
<evidence type="ECO:0000256" key="5">
    <source>
        <dbReference type="ARBA" id="ARBA00023316"/>
    </source>
</evidence>
<dbReference type="Pfam" id="PF01424">
    <property type="entry name" value="R3H"/>
    <property type="match status" value="1"/>
</dbReference>
<dbReference type="PANTHER" id="PTHR35800:SF1">
    <property type="entry name" value="RNA-BINDING PROTEIN KHPB"/>
    <property type="match status" value="1"/>
</dbReference>
<name>A0A0F9LQM4_9ZZZZ</name>
<dbReference type="SMART" id="SM00393">
    <property type="entry name" value="R3H"/>
    <property type="match status" value="1"/>
</dbReference>
<dbReference type="PROSITE" id="PS51061">
    <property type="entry name" value="R3H"/>
    <property type="match status" value="1"/>
</dbReference>
<dbReference type="InterPro" id="IPR034079">
    <property type="entry name" value="R3H_KhpB"/>
</dbReference>
<keyword evidence="5" id="KW-0961">Cell wall biogenesis/degradation</keyword>
<dbReference type="EMBL" id="LAZR01011886">
    <property type="protein sequence ID" value="KKM55402.1"/>
    <property type="molecule type" value="Genomic_DNA"/>
</dbReference>
<dbReference type="InterPro" id="IPR036867">
    <property type="entry name" value="R3H_dom_sf"/>
</dbReference>
<evidence type="ECO:0000256" key="4">
    <source>
        <dbReference type="ARBA" id="ARBA00023186"/>
    </source>
</evidence>
<dbReference type="InterPro" id="IPR001374">
    <property type="entry name" value="R3H_dom"/>
</dbReference>
<dbReference type="InterPro" id="IPR039247">
    <property type="entry name" value="KhpB"/>
</dbReference>
<dbReference type="GO" id="GO:0008360">
    <property type="term" value="P:regulation of cell shape"/>
    <property type="evidence" value="ECO:0007669"/>
    <property type="project" value="UniProtKB-KW"/>
</dbReference>
<dbReference type="InterPro" id="IPR032782">
    <property type="entry name" value="KhpB_N"/>
</dbReference>
<dbReference type="NCBIfam" id="NF041568">
    <property type="entry name" value="Jag_EloR"/>
    <property type="match status" value="1"/>
</dbReference>
<dbReference type="CDD" id="cd02414">
    <property type="entry name" value="KH-II_Jag"/>
    <property type="match status" value="1"/>
</dbReference>
<dbReference type="SMART" id="SM01245">
    <property type="entry name" value="Jag_N"/>
    <property type="match status" value="1"/>
</dbReference>
<gene>
    <name evidence="7" type="ORF">LCGC14_1552650</name>
</gene>
<proteinExistence type="inferred from homology"/>
<evidence type="ECO:0000259" key="6">
    <source>
        <dbReference type="PROSITE" id="PS51061"/>
    </source>
</evidence>
<dbReference type="InterPro" id="IPR038008">
    <property type="entry name" value="Jag_KH"/>
</dbReference>
<keyword evidence="1" id="KW-0963">Cytoplasm</keyword>
<keyword evidence="4" id="KW-0143">Chaperone</keyword>
<dbReference type="AlphaFoldDB" id="A0A0F9LQM4"/>
<organism evidence="7">
    <name type="scientific">marine sediment metagenome</name>
    <dbReference type="NCBI Taxonomy" id="412755"/>
    <lineage>
        <taxon>unclassified sequences</taxon>
        <taxon>metagenomes</taxon>
        <taxon>ecological metagenomes</taxon>
    </lineage>
</organism>
<dbReference type="PANTHER" id="PTHR35800">
    <property type="entry name" value="PROTEIN JAG"/>
    <property type="match status" value="1"/>
</dbReference>
<dbReference type="GO" id="GO:0003723">
    <property type="term" value="F:RNA binding"/>
    <property type="evidence" value="ECO:0007669"/>
    <property type="project" value="UniProtKB-KW"/>
</dbReference>
<dbReference type="Gene3D" id="3.30.300.20">
    <property type="match status" value="1"/>
</dbReference>
<dbReference type="Pfam" id="PF13083">
    <property type="entry name" value="KH_KhpA-B"/>
    <property type="match status" value="1"/>
</dbReference>
<reference evidence="7" key="1">
    <citation type="journal article" date="2015" name="Nature">
        <title>Complex archaea that bridge the gap between prokaryotes and eukaryotes.</title>
        <authorList>
            <person name="Spang A."/>
            <person name="Saw J.H."/>
            <person name="Jorgensen S.L."/>
            <person name="Zaremba-Niedzwiedzka K."/>
            <person name="Martijn J."/>
            <person name="Lind A.E."/>
            <person name="van Eijk R."/>
            <person name="Schleper C."/>
            <person name="Guy L."/>
            <person name="Ettema T.J."/>
        </authorList>
    </citation>
    <scope>NUCLEOTIDE SEQUENCE</scope>
</reference>
<feature type="domain" description="R3H" evidence="6">
    <location>
        <begin position="140"/>
        <end position="206"/>
    </location>
</feature>
<protein>
    <recommendedName>
        <fullName evidence="6">R3H domain-containing protein</fullName>
    </recommendedName>
</protein>
<evidence type="ECO:0000256" key="3">
    <source>
        <dbReference type="ARBA" id="ARBA00022960"/>
    </source>
</evidence>
<accession>A0A0F9LQM4</accession>
<dbReference type="GO" id="GO:0071555">
    <property type="term" value="P:cell wall organization"/>
    <property type="evidence" value="ECO:0007669"/>
    <property type="project" value="UniProtKB-KW"/>
</dbReference>
<dbReference type="InterPro" id="IPR015946">
    <property type="entry name" value="KH_dom-like_a/b"/>
</dbReference>
<dbReference type="InterPro" id="IPR038247">
    <property type="entry name" value="Jag_N_dom_sf"/>
</dbReference>
<dbReference type="CDD" id="cd02644">
    <property type="entry name" value="R3H_jag"/>
    <property type="match status" value="1"/>
</dbReference>
<comment type="caution">
    <text evidence="7">The sequence shown here is derived from an EMBL/GenBank/DDBJ whole genome shotgun (WGS) entry which is preliminary data.</text>
</comment>
<dbReference type="SUPFAM" id="SSF82708">
    <property type="entry name" value="R3H domain"/>
    <property type="match status" value="1"/>
</dbReference>